<evidence type="ECO:0000313" key="2">
    <source>
        <dbReference type="Proteomes" id="UP000203989"/>
    </source>
</evidence>
<keyword evidence="2" id="KW-1185">Reference proteome</keyword>
<dbReference type="EMBL" id="KU130126">
    <property type="protein sequence ID" value="AMR57341.1"/>
    <property type="molecule type" value="Genomic_DNA"/>
</dbReference>
<name>A0A142IDN6_9CAUD</name>
<proteinExistence type="predicted"/>
<reference evidence="1 2" key="1">
    <citation type="journal article" date="2016" name="Front. Microbiol.">
        <title>Characterization of Novel Bacteriophages for Biocontrol of Bacterial Blight in Leek Caused by Pseudomonas syringae pv. porri.</title>
        <authorList>
            <person name="Rombouts S."/>
            <person name="Lavigne R."/>
        </authorList>
    </citation>
    <scope>NUCLEOTIDE SEQUENCE [LARGE SCALE GENOMIC DNA]</scope>
</reference>
<dbReference type="RefSeq" id="YP_009276023.1">
    <property type="nucleotide sequence ID" value="NC_030934.1"/>
</dbReference>
<gene>
    <name evidence="1" type="ORF">vB_PsyM_KIL1_0094</name>
</gene>
<organism evidence="1 2">
    <name type="scientific">Pseudomonas phage vB_PsyM_KIL1</name>
    <dbReference type="NCBI Taxonomy" id="1777065"/>
    <lineage>
        <taxon>Viruses</taxon>
        <taxon>Duplodnaviria</taxon>
        <taxon>Heunggongvirae</taxon>
        <taxon>Uroviricota</taxon>
        <taxon>Caudoviricetes</taxon>
        <taxon>Vandenendeviridae</taxon>
        <taxon>Gorskivirinae</taxon>
        <taxon>Flaumdravirus</taxon>
        <taxon>Flaumdravirus KIL4</taxon>
    </lineage>
</organism>
<evidence type="ECO:0000313" key="1">
    <source>
        <dbReference type="EMBL" id="AMR57341.1"/>
    </source>
</evidence>
<dbReference type="KEGG" id="vg:28802487"/>
<accession>A0A142IDN6</accession>
<dbReference type="GeneID" id="28802487"/>
<protein>
    <submittedName>
        <fullName evidence="1">Uncharacterized protein</fullName>
    </submittedName>
</protein>
<dbReference type="Proteomes" id="UP000203989">
    <property type="component" value="Segment"/>
</dbReference>
<sequence>MYGAIHLSQLLELGDQNLTREFFGYHGWRILPLDAAPADKFVAEMVFKRLDDVMFPGHTVAHGLIYNDSRGIFRDGEPVRTSTVKQIVEIDGDLYIETRNTMYKVINRDDVETPNV</sequence>
<dbReference type="OrthoDB" id="33538at10239"/>